<evidence type="ECO:0000313" key="2">
    <source>
        <dbReference type="EMBL" id="EHJ56216.1"/>
    </source>
</evidence>
<dbReference type="Proteomes" id="UP000005388">
    <property type="component" value="Unassembled WGS sequence"/>
</dbReference>
<evidence type="ECO:0000256" key="1">
    <source>
        <dbReference type="SAM" id="MobiDB-lite"/>
    </source>
</evidence>
<dbReference type="InterPro" id="IPR037228">
    <property type="entry name" value="PhtA_dom_sf"/>
</dbReference>
<evidence type="ECO:0000313" key="3">
    <source>
        <dbReference type="Proteomes" id="UP000005388"/>
    </source>
</evidence>
<organism evidence="2 3">
    <name type="scientific">Streptococcus urinalis 2285-97</name>
    <dbReference type="NCBI Taxonomy" id="764291"/>
    <lineage>
        <taxon>Bacteria</taxon>
        <taxon>Bacillati</taxon>
        <taxon>Bacillota</taxon>
        <taxon>Bacilli</taxon>
        <taxon>Lactobacillales</taxon>
        <taxon>Streptococcaceae</taxon>
        <taxon>Streptococcus</taxon>
    </lineage>
</organism>
<sequence length="832" mass="93960">MKKKYIFISSAVGILLAANIGTYALGKYSGQKEASENQVAYVPNKGKKIKTTHKNQKTPDQISSEEGITAEQIVVKITDQGYVTSHGDHFHFYNGKVPYNALISEELIIKDPNYVFNKSDVINAVKDGYIIKVKGQYYLYLKPGSKRENIRTKAQIAEQAEKGAKEAKANKHGHGGHHLSKSQEKAVQKAKSQGRYTTDDGYIFNPTDVIDDMGDAFLVPHGNHFHYIPKKDLSPRELSEAQAYWNSKKGNKTTVVANSNKGIGRHHNPAQYNEASGNYYGFRPNKGHVITNPFENRKQHHDNNDIRTTFPAPSNAEYKALLNKLYKLPKSKRHVEEDGLVFDPEKVTRANDFGYVMPHGDHYHIIPRNQLSDLEKMLADIHLYGKSNITIKEEKSPKSSTVTHQFMGKTIQAYGKGLDGKPYDTNDGYVFSPESIVEVDQNGVTAKHDTHFHYFGFGELEQDELKAVEKWIASHDISIDKEKLTKQSKTVFDPHKVLSKEMKSGKVGYTMLVDGKSVFYAREQLDLTQIAFAEQELMLKDKTNYKYDIVDNDIKPAALVSVTSLPMHAGNASYDTGSSFVIPHIDHIHVLPYSWLTDKQIATIKYVMQHPEARPDIWSNPGHEQVDVVIMNATPENKRQGLKNWQIIHTADEVKKAMSEGRFTTNDGYIFSAEDLLDPSTIKWKDGSYTIPKFTIEKRLSISMNDLSEAERQEVEKVMTQTPKENSSISDDSKKSESNSNIEENNDKVNDKNNSEESASNKEEKPALIDSIPTYGLDKPTLQAHLNELAKKYNISLEKVIYNDDSLTFYDTEGNMITYDIAKMQELSKTAL</sequence>
<feature type="compositionally biased region" description="Basic residues" evidence="1">
    <location>
        <begin position="170"/>
        <end position="180"/>
    </location>
</feature>
<dbReference type="eggNOG" id="ENOG502Z9HZ">
    <property type="taxonomic scope" value="Bacteria"/>
</dbReference>
<gene>
    <name evidence="2" type="ORF">STRUR_1273</name>
</gene>
<proteinExistence type="predicted"/>
<dbReference type="Pfam" id="PF04270">
    <property type="entry name" value="Strep_his_triad"/>
    <property type="match status" value="7"/>
</dbReference>
<feature type="region of interest" description="Disordered" evidence="1">
    <location>
        <begin position="711"/>
        <end position="767"/>
    </location>
</feature>
<dbReference type="STRING" id="764291.STRUR_1273"/>
<protein>
    <submittedName>
        <fullName evidence="2">Histidine triad protein</fullName>
    </submittedName>
</protein>
<feature type="region of interest" description="Disordered" evidence="1">
    <location>
        <begin position="158"/>
        <end position="193"/>
    </location>
</feature>
<dbReference type="RefSeq" id="WP_006738982.1">
    <property type="nucleotide sequence ID" value="NZ_AEUZ02000001.1"/>
</dbReference>
<accession>G5KGF5</accession>
<dbReference type="SUPFAM" id="SSF142887">
    <property type="entry name" value="PhtA domain-like"/>
    <property type="match status" value="3"/>
</dbReference>
<dbReference type="EMBL" id="AEUZ02000001">
    <property type="protein sequence ID" value="EHJ56216.1"/>
    <property type="molecule type" value="Genomic_DNA"/>
</dbReference>
<dbReference type="NCBIfam" id="TIGR01363">
    <property type="entry name" value="strep_his_triad"/>
    <property type="match status" value="1"/>
</dbReference>
<dbReference type="Gene3D" id="3.10.50.90">
    <property type="match status" value="6"/>
</dbReference>
<name>G5KGF5_9STRE</name>
<feature type="compositionally biased region" description="Basic and acidic residues" evidence="1">
    <location>
        <begin position="159"/>
        <end position="169"/>
    </location>
</feature>
<reference evidence="2 3" key="1">
    <citation type="journal article" date="2014" name="Int. J. Syst. Evol. Microbiol.">
        <title>Phylogenomics and the dynamic genome evolution of the genus Streptococcus.</title>
        <authorList>
            <consortium name="The Broad Institute Genome Sequencing Platform"/>
            <person name="Richards V.P."/>
            <person name="Palmer S.R."/>
            <person name="Pavinski Bitar P.D."/>
            <person name="Qin X."/>
            <person name="Weinstock G.M."/>
            <person name="Highlander S.K."/>
            <person name="Town C.D."/>
            <person name="Burne R.A."/>
            <person name="Stanhope M.J."/>
        </authorList>
    </citation>
    <scope>NUCLEOTIDE SEQUENCE [LARGE SCALE GENOMIC DNA]</scope>
    <source>
        <strain evidence="2 3">2285-97</strain>
    </source>
</reference>
<dbReference type="InterPro" id="IPR023832">
    <property type="entry name" value="His_triad_protein"/>
</dbReference>
<comment type="caution">
    <text evidence="2">The sequence shown here is derived from an EMBL/GenBank/DDBJ whole genome shotgun (WGS) entry which is preliminary data.</text>
</comment>
<feature type="compositionally biased region" description="Basic and acidic residues" evidence="1">
    <location>
        <begin position="745"/>
        <end position="767"/>
    </location>
</feature>
<keyword evidence="3" id="KW-1185">Reference proteome</keyword>
<dbReference type="InterPro" id="IPR006270">
    <property type="entry name" value="Strep_his_triad_rpt"/>
</dbReference>
<dbReference type="AlphaFoldDB" id="G5KGF5"/>